<feature type="signal peptide" evidence="2">
    <location>
        <begin position="1"/>
        <end position="17"/>
    </location>
</feature>
<keyword evidence="4" id="KW-1185">Reference proteome</keyword>
<evidence type="ECO:0000256" key="2">
    <source>
        <dbReference type="SAM" id="SignalP"/>
    </source>
</evidence>
<sequence>MFRFFCFVFRFHTPAHAFWTWVLLSAYEKLFSSKPREYPWGWIVVTHCCWTYGFLIPCCILPLFPVAPLEFVQYFYNTPLYIDWKQRDGWVDGFLPSPVQPQNSVYTLFLLLSSKIPTLHARNTQPLYCQRSSLSGESEEAEEKEEEEEGDLFGIYLDLLLLTSTLCCLLGYVTTIASYIYFVLGLLCYMYAVLVHTSCSRKSSVLSQGSSAVIYSCSESSSLIAFVNIRSRSGLFLVMYTQNWSRCWILPFVSESREG</sequence>
<reference evidence="3" key="2">
    <citation type="submission" date="2023-05" db="EMBL/GenBank/DDBJ databases">
        <authorList>
            <consortium name="Lawrence Berkeley National Laboratory"/>
            <person name="Steindorff A."/>
            <person name="Hensen N."/>
            <person name="Bonometti L."/>
            <person name="Westerberg I."/>
            <person name="Brannstrom I.O."/>
            <person name="Guillou S."/>
            <person name="Cros-Aarteil S."/>
            <person name="Calhoun S."/>
            <person name="Haridas S."/>
            <person name="Kuo A."/>
            <person name="Mondo S."/>
            <person name="Pangilinan J."/>
            <person name="Riley R."/>
            <person name="Labutti K."/>
            <person name="Andreopoulos B."/>
            <person name="Lipzen A."/>
            <person name="Chen C."/>
            <person name="Yanf M."/>
            <person name="Daum C."/>
            <person name="Ng V."/>
            <person name="Clum A."/>
            <person name="Ohm R."/>
            <person name="Martin F."/>
            <person name="Silar P."/>
            <person name="Natvig D."/>
            <person name="Lalanne C."/>
            <person name="Gautier V."/>
            <person name="Ament-Velasquez S.L."/>
            <person name="Kruys A."/>
            <person name="Hutchinson M.I."/>
            <person name="Powell A.J."/>
            <person name="Barry K."/>
            <person name="Miller A.N."/>
            <person name="Grigoriev I.V."/>
            <person name="Debuchy R."/>
            <person name="Gladieux P."/>
            <person name="Thoren M.H."/>
            <person name="Johannesson H."/>
        </authorList>
    </citation>
    <scope>NUCLEOTIDE SEQUENCE</scope>
    <source>
        <strain evidence="3">CBS 757.83</strain>
    </source>
</reference>
<proteinExistence type="predicted"/>
<evidence type="ECO:0000313" key="4">
    <source>
        <dbReference type="Proteomes" id="UP001305647"/>
    </source>
</evidence>
<evidence type="ECO:0000313" key="3">
    <source>
        <dbReference type="EMBL" id="KAK4102667.1"/>
    </source>
</evidence>
<keyword evidence="2" id="KW-0732">Signal</keyword>
<evidence type="ECO:0000256" key="1">
    <source>
        <dbReference type="SAM" id="Phobius"/>
    </source>
</evidence>
<keyword evidence="1" id="KW-0812">Transmembrane</keyword>
<feature type="transmembrane region" description="Helical" evidence="1">
    <location>
        <begin position="179"/>
        <end position="197"/>
    </location>
</feature>
<feature type="chain" id="PRO_5043040329" description="Pecanex-like protein" evidence="2">
    <location>
        <begin position="18"/>
        <end position="259"/>
    </location>
</feature>
<dbReference type="EMBL" id="MU863631">
    <property type="protein sequence ID" value="KAK4102667.1"/>
    <property type="molecule type" value="Genomic_DNA"/>
</dbReference>
<evidence type="ECO:0008006" key="5">
    <source>
        <dbReference type="Google" id="ProtNLM"/>
    </source>
</evidence>
<keyword evidence="1" id="KW-0472">Membrane</keyword>
<comment type="caution">
    <text evidence="3">The sequence shown here is derived from an EMBL/GenBank/DDBJ whole genome shotgun (WGS) entry which is preliminary data.</text>
</comment>
<reference evidence="3" key="1">
    <citation type="journal article" date="2023" name="Mol. Phylogenet. Evol.">
        <title>Genome-scale phylogeny and comparative genomics of the fungal order Sordariales.</title>
        <authorList>
            <person name="Hensen N."/>
            <person name="Bonometti L."/>
            <person name="Westerberg I."/>
            <person name="Brannstrom I.O."/>
            <person name="Guillou S."/>
            <person name="Cros-Aarteil S."/>
            <person name="Calhoun S."/>
            <person name="Haridas S."/>
            <person name="Kuo A."/>
            <person name="Mondo S."/>
            <person name="Pangilinan J."/>
            <person name="Riley R."/>
            <person name="LaButti K."/>
            <person name="Andreopoulos B."/>
            <person name="Lipzen A."/>
            <person name="Chen C."/>
            <person name="Yan M."/>
            <person name="Daum C."/>
            <person name="Ng V."/>
            <person name="Clum A."/>
            <person name="Steindorff A."/>
            <person name="Ohm R.A."/>
            <person name="Martin F."/>
            <person name="Silar P."/>
            <person name="Natvig D.O."/>
            <person name="Lalanne C."/>
            <person name="Gautier V."/>
            <person name="Ament-Velasquez S.L."/>
            <person name="Kruys A."/>
            <person name="Hutchinson M.I."/>
            <person name="Powell A.J."/>
            <person name="Barry K."/>
            <person name="Miller A.N."/>
            <person name="Grigoriev I.V."/>
            <person name="Debuchy R."/>
            <person name="Gladieux P."/>
            <person name="Hiltunen Thoren M."/>
            <person name="Johannesson H."/>
        </authorList>
    </citation>
    <scope>NUCLEOTIDE SEQUENCE</scope>
    <source>
        <strain evidence="3">CBS 757.83</strain>
    </source>
</reference>
<accession>A0AAN6Q8H9</accession>
<protein>
    <recommendedName>
        <fullName evidence="5">Pecanex-like protein</fullName>
    </recommendedName>
</protein>
<gene>
    <name evidence="3" type="ORF">N658DRAFT_345293</name>
</gene>
<organism evidence="3 4">
    <name type="scientific">Parathielavia hyrcaniae</name>
    <dbReference type="NCBI Taxonomy" id="113614"/>
    <lineage>
        <taxon>Eukaryota</taxon>
        <taxon>Fungi</taxon>
        <taxon>Dikarya</taxon>
        <taxon>Ascomycota</taxon>
        <taxon>Pezizomycotina</taxon>
        <taxon>Sordariomycetes</taxon>
        <taxon>Sordariomycetidae</taxon>
        <taxon>Sordariales</taxon>
        <taxon>Chaetomiaceae</taxon>
        <taxon>Parathielavia</taxon>
    </lineage>
</organism>
<dbReference type="AlphaFoldDB" id="A0AAN6Q8H9"/>
<name>A0AAN6Q8H9_9PEZI</name>
<keyword evidence="1" id="KW-1133">Transmembrane helix</keyword>
<dbReference type="Proteomes" id="UP001305647">
    <property type="component" value="Unassembled WGS sequence"/>
</dbReference>